<protein>
    <submittedName>
        <fullName evidence="3">Uncharacterized protein</fullName>
    </submittedName>
</protein>
<keyword evidence="2" id="KW-0812">Transmembrane</keyword>
<evidence type="ECO:0000313" key="4">
    <source>
        <dbReference type="Proteomes" id="UP000070544"/>
    </source>
</evidence>
<feature type="compositionally biased region" description="Polar residues" evidence="1">
    <location>
        <begin position="106"/>
        <end position="117"/>
    </location>
</feature>
<keyword evidence="4" id="KW-1185">Reference proteome</keyword>
<evidence type="ECO:0000256" key="2">
    <source>
        <dbReference type="SAM" id="Phobius"/>
    </source>
</evidence>
<dbReference type="EMBL" id="KQ965744">
    <property type="protein sequence ID" value="KXS17854.1"/>
    <property type="molecule type" value="Genomic_DNA"/>
</dbReference>
<accession>A0A139AMQ6</accession>
<feature type="transmembrane region" description="Helical" evidence="2">
    <location>
        <begin position="12"/>
        <end position="38"/>
    </location>
</feature>
<name>A0A139AMQ6_GONPJ</name>
<evidence type="ECO:0000313" key="3">
    <source>
        <dbReference type="EMBL" id="KXS17854.1"/>
    </source>
</evidence>
<dbReference type="Proteomes" id="UP000070544">
    <property type="component" value="Unassembled WGS sequence"/>
</dbReference>
<evidence type="ECO:0000256" key="1">
    <source>
        <dbReference type="SAM" id="MobiDB-lite"/>
    </source>
</evidence>
<dbReference type="AlphaFoldDB" id="A0A139AMQ6"/>
<organism evidence="3 4">
    <name type="scientific">Gonapodya prolifera (strain JEL478)</name>
    <name type="common">Monoblepharis prolifera</name>
    <dbReference type="NCBI Taxonomy" id="1344416"/>
    <lineage>
        <taxon>Eukaryota</taxon>
        <taxon>Fungi</taxon>
        <taxon>Fungi incertae sedis</taxon>
        <taxon>Chytridiomycota</taxon>
        <taxon>Chytridiomycota incertae sedis</taxon>
        <taxon>Monoblepharidomycetes</taxon>
        <taxon>Monoblepharidales</taxon>
        <taxon>Gonapodyaceae</taxon>
        <taxon>Gonapodya</taxon>
    </lineage>
</organism>
<proteinExistence type="predicted"/>
<keyword evidence="2" id="KW-1133">Transmembrane helix</keyword>
<feature type="region of interest" description="Disordered" evidence="1">
    <location>
        <begin position="75"/>
        <end position="141"/>
    </location>
</feature>
<gene>
    <name evidence="3" type="ORF">M427DRAFT_42676</name>
</gene>
<sequence length="141" mass="15409">MADSQAAPTPPLQIAPVTIVVIVACGLFVLVTVVGFAARMILWRRKRGDGDEEWRPKKWGPDGLSAVELLRQEELAQQDGNSHLDGPKRALLPPKNKHGASGANGPPNSTEDANISTPLMGDDDFPEPETQWRPWSRAPRK</sequence>
<reference evidence="3 4" key="1">
    <citation type="journal article" date="2015" name="Genome Biol. Evol.">
        <title>Phylogenomic analyses indicate that early fungi evolved digesting cell walls of algal ancestors of land plants.</title>
        <authorList>
            <person name="Chang Y."/>
            <person name="Wang S."/>
            <person name="Sekimoto S."/>
            <person name="Aerts A.L."/>
            <person name="Choi C."/>
            <person name="Clum A."/>
            <person name="LaButti K.M."/>
            <person name="Lindquist E.A."/>
            <person name="Yee Ngan C."/>
            <person name="Ohm R.A."/>
            <person name="Salamov A.A."/>
            <person name="Grigoriev I.V."/>
            <person name="Spatafora J.W."/>
            <person name="Berbee M.L."/>
        </authorList>
    </citation>
    <scope>NUCLEOTIDE SEQUENCE [LARGE SCALE GENOMIC DNA]</scope>
    <source>
        <strain evidence="3 4">JEL478</strain>
    </source>
</reference>
<keyword evidence="2" id="KW-0472">Membrane</keyword>